<reference evidence="1 2" key="1">
    <citation type="submission" date="2020-08" db="EMBL/GenBank/DDBJ databases">
        <title>Bridging the membrane lipid divide: bacteria of the FCB group superphylum have the potential to synthesize archaeal ether lipids.</title>
        <authorList>
            <person name="Villanueva L."/>
            <person name="Von Meijenfeldt F.A.B."/>
            <person name="Westbye A.B."/>
            <person name="Yadav S."/>
            <person name="Hopmans E.C."/>
            <person name="Dutilh B.E."/>
            <person name="Sinninghe Damste J.S."/>
        </authorList>
    </citation>
    <scope>NUCLEOTIDE SEQUENCE [LARGE SCALE GENOMIC DNA]</scope>
    <source>
        <strain evidence="1">NIOZ-UU17</strain>
    </source>
</reference>
<proteinExistence type="predicted"/>
<evidence type="ECO:0008006" key="3">
    <source>
        <dbReference type="Google" id="ProtNLM"/>
    </source>
</evidence>
<name>A0A8J6P063_9BACT</name>
<gene>
    <name evidence="1" type="ORF">H8D96_00365</name>
</gene>
<sequence>MKKFQPNGLPVLIGSLPMDDHDEAVNLVLEHTPQIPLWIQLPVYKQEGMTAQFLPGFPGLVTVNDKSFIDTAVDDFDNQLLYFYEEYMAVTEGEKELEDSRFTLTAATARGFFTLLDRIETFDDTPAALKGQITGPITFGLGVTDQNGKAIFYNEQVRDAAVKLLALKARWQVRMLSKFKLPVIVFLDEPALAGFGSSAFIGMSREEVAACLDEVIGAVHDEGGLAGIHVCANSDWSVILDSRTDIVSFDAYSYFDKFILYPDHIKTFMESGGILAWGIVPTSNPDDIEKESVDSLAAAWQDQVQAVAALGIEPSKILAQSLITPSCGAGSL</sequence>
<dbReference type="EMBL" id="JACNIG010000021">
    <property type="protein sequence ID" value="MBC8430350.1"/>
    <property type="molecule type" value="Genomic_DNA"/>
</dbReference>
<evidence type="ECO:0000313" key="1">
    <source>
        <dbReference type="EMBL" id="MBC8430350.1"/>
    </source>
</evidence>
<feature type="non-terminal residue" evidence="1">
    <location>
        <position position="332"/>
    </location>
</feature>
<evidence type="ECO:0000313" key="2">
    <source>
        <dbReference type="Proteomes" id="UP000605201"/>
    </source>
</evidence>
<comment type="caution">
    <text evidence="1">The sequence shown here is derived from an EMBL/GenBank/DDBJ whole genome shotgun (WGS) entry which is preliminary data.</text>
</comment>
<organism evidence="1 2">
    <name type="scientific">Candidatus Desulfatibia vada</name>
    <dbReference type="NCBI Taxonomy" id="2841696"/>
    <lineage>
        <taxon>Bacteria</taxon>
        <taxon>Pseudomonadati</taxon>
        <taxon>Thermodesulfobacteriota</taxon>
        <taxon>Desulfobacteria</taxon>
        <taxon>Desulfobacterales</taxon>
        <taxon>Desulfobacterales incertae sedis</taxon>
        <taxon>Candidatus Desulfatibia</taxon>
    </lineage>
</organism>
<dbReference type="InterPro" id="IPR038071">
    <property type="entry name" value="UROD/MetE-like_sf"/>
</dbReference>
<protein>
    <recommendedName>
        <fullName evidence="3">Methionine synthase</fullName>
    </recommendedName>
</protein>
<dbReference type="Gene3D" id="3.20.20.210">
    <property type="match status" value="1"/>
</dbReference>
<dbReference type="Proteomes" id="UP000605201">
    <property type="component" value="Unassembled WGS sequence"/>
</dbReference>
<accession>A0A8J6P063</accession>
<dbReference type="AlphaFoldDB" id="A0A8J6P063"/>
<dbReference type="SUPFAM" id="SSF51726">
    <property type="entry name" value="UROD/MetE-like"/>
    <property type="match status" value="1"/>
</dbReference>